<dbReference type="eggNOG" id="COG1975">
    <property type="taxonomic scope" value="Bacteria"/>
</dbReference>
<dbReference type="OrthoDB" id="9773039at2"/>
<protein>
    <submittedName>
        <fullName evidence="3">Xanthine and CO dehydrogenases maturation factor, XdhC/CoxF family</fullName>
    </submittedName>
</protein>
<dbReference type="HOGENOM" id="CLU_041115_4_1_0"/>
<feature type="domain" description="XdhC Rossmann" evidence="2">
    <location>
        <begin position="106"/>
        <end position="247"/>
    </location>
</feature>
<name>H0UPJ7_9BACT</name>
<dbReference type="Pfam" id="PF02625">
    <property type="entry name" value="XdhC_CoxI"/>
    <property type="match status" value="1"/>
</dbReference>
<evidence type="ECO:0000313" key="4">
    <source>
        <dbReference type="Proteomes" id="UP000005730"/>
    </source>
</evidence>
<accession>H0UPJ7</accession>
<reference evidence="3 4" key="1">
    <citation type="submission" date="2011-10" db="EMBL/GenBank/DDBJ databases">
        <title>The Noncontiguous Finished genome of Thermanaerovibrio velox DSM 12556.</title>
        <authorList>
            <consortium name="US DOE Joint Genome Institute (JGI-PGF)"/>
            <person name="Lucas S."/>
            <person name="Copeland A."/>
            <person name="Lapidus A."/>
            <person name="Glavina del Rio T."/>
            <person name="Dalin E."/>
            <person name="Tice H."/>
            <person name="Bruce D."/>
            <person name="Goodwin L."/>
            <person name="Pitluck S."/>
            <person name="Peters L."/>
            <person name="Mikhailova N."/>
            <person name="Teshima H."/>
            <person name="Kyrpides N."/>
            <person name="Mavromatis K."/>
            <person name="Ivanova N."/>
            <person name="Markowitz V."/>
            <person name="Cheng J.-F."/>
            <person name="Hugenholtz P."/>
            <person name="Woyke T."/>
            <person name="Wu D."/>
            <person name="Spring S."/>
            <person name="Brambilla E.-M."/>
            <person name="Klenk H.-P."/>
            <person name="Eisen J.A."/>
        </authorList>
    </citation>
    <scope>NUCLEOTIDE SEQUENCE [LARGE SCALE GENOMIC DNA]</scope>
    <source>
        <strain evidence="3 4">DSM 12556</strain>
    </source>
</reference>
<keyword evidence="4" id="KW-1185">Reference proteome</keyword>
<organism evidence="3 4">
    <name type="scientific">Thermanaerovibrio velox DSM 12556</name>
    <dbReference type="NCBI Taxonomy" id="926567"/>
    <lineage>
        <taxon>Bacteria</taxon>
        <taxon>Thermotogati</taxon>
        <taxon>Synergistota</taxon>
        <taxon>Synergistia</taxon>
        <taxon>Synergistales</taxon>
        <taxon>Synergistaceae</taxon>
        <taxon>Thermanaerovibrio</taxon>
    </lineage>
</organism>
<gene>
    <name evidence="3" type="ORF">TheveDRAFT_0377</name>
</gene>
<dbReference type="RefSeq" id="WP_006583038.1">
    <property type="nucleotide sequence ID" value="NZ_CM001377.1"/>
</dbReference>
<dbReference type="EMBL" id="CM001377">
    <property type="protein sequence ID" value="EHM09544.1"/>
    <property type="molecule type" value="Genomic_DNA"/>
</dbReference>
<dbReference type="InterPro" id="IPR052698">
    <property type="entry name" value="MoCofactor_Util/Proc"/>
</dbReference>
<dbReference type="PANTHER" id="PTHR30388">
    <property type="entry name" value="ALDEHYDE OXIDOREDUCTASE MOLYBDENUM COFACTOR ASSEMBLY PROTEIN"/>
    <property type="match status" value="1"/>
</dbReference>
<evidence type="ECO:0000259" key="1">
    <source>
        <dbReference type="Pfam" id="PF02625"/>
    </source>
</evidence>
<proteinExistence type="predicted"/>
<dbReference type="AlphaFoldDB" id="H0UPJ7"/>
<dbReference type="InterPro" id="IPR036291">
    <property type="entry name" value="NAD(P)-bd_dom_sf"/>
</dbReference>
<feature type="domain" description="XdhC- CoxI" evidence="1">
    <location>
        <begin position="19"/>
        <end position="73"/>
    </location>
</feature>
<dbReference type="Pfam" id="PF13478">
    <property type="entry name" value="XdhC_C"/>
    <property type="match status" value="1"/>
</dbReference>
<dbReference type="Gene3D" id="3.40.50.720">
    <property type="entry name" value="NAD(P)-binding Rossmann-like Domain"/>
    <property type="match status" value="1"/>
</dbReference>
<dbReference type="Proteomes" id="UP000005730">
    <property type="component" value="Chromosome"/>
</dbReference>
<dbReference type="InterPro" id="IPR027051">
    <property type="entry name" value="XdhC_Rossmann_dom"/>
</dbReference>
<sequence>MDLKLLKIVNDEVSCGGIGVLCTVVDEVGSSPRSRGSSMWVRLDGSIAGTVGGGLLEHQVIQRALEMIAKGESCATFTKDLNATDGMVCGGKVVVYLEVLGGDDQLVVFGAGHVGKAIGDLARYLGFSVVVWDDREEFANQERFPYAEVHAGPLEDFMREFTSNRRTYIVVCTRGHALDSEVVRLLENKEAAYIGLIGSKSKLIALKESLLFNGVSEAHFERIFKPVGLPIGAETPEEIALSVMAEIVALKRRANLDSLRASWWD</sequence>
<dbReference type="SUPFAM" id="SSF51735">
    <property type="entry name" value="NAD(P)-binding Rossmann-fold domains"/>
    <property type="match status" value="1"/>
</dbReference>
<evidence type="ECO:0000259" key="2">
    <source>
        <dbReference type="Pfam" id="PF13478"/>
    </source>
</evidence>
<dbReference type="STRING" id="926567.TheveDRAFT_0377"/>
<evidence type="ECO:0000313" key="3">
    <source>
        <dbReference type="EMBL" id="EHM09544.1"/>
    </source>
</evidence>
<dbReference type="PANTHER" id="PTHR30388:SF6">
    <property type="entry name" value="XANTHINE DEHYDROGENASE SUBUNIT A-RELATED"/>
    <property type="match status" value="1"/>
</dbReference>
<dbReference type="InterPro" id="IPR003777">
    <property type="entry name" value="XdhC_CoxI"/>
</dbReference>